<keyword evidence="1" id="KW-0539">Nucleus</keyword>
<evidence type="ECO:0000313" key="4">
    <source>
        <dbReference type="EMBL" id="KAG9463776.1"/>
    </source>
</evidence>
<evidence type="ECO:0000259" key="3">
    <source>
        <dbReference type="PROSITE" id="PS51031"/>
    </source>
</evidence>
<feature type="compositionally biased region" description="Basic and acidic residues" evidence="2">
    <location>
        <begin position="94"/>
        <end position="108"/>
    </location>
</feature>
<dbReference type="GO" id="GO:0003677">
    <property type="term" value="F:DNA binding"/>
    <property type="evidence" value="ECO:0007669"/>
    <property type="project" value="InterPro"/>
</dbReference>
<name>A0A8J6B9F8_ELECQ</name>
<dbReference type="AlphaFoldDB" id="A0A8J6B9F8"/>
<dbReference type="OrthoDB" id="6487365at2759"/>
<dbReference type="Proteomes" id="UP000770717">
    <property type="component" value="Unassembled WGS sequence"/>
</dbReference>
<accession>A0A8J6B9F8</accession>
<comment type="caution">
    <text evidence="4">The sequence shown here is derived from an EMBL/GenBank/DDBJ whole genome shotgun (WGS) entry which is preliminary data.</text>
</comment>
<reference evidence="4" key="1">
    <citation type="thesis" date="2020" institute="ProQuest LLC" country="789 East Eisenhower Parkway, Ann Arbor, MI, USA">
        <title>Comparative Genomics and Chromosome Evolution.</title>
        <authorList>
            <person name="Mudd A.B."/>
        </authorList>
    </citation>
    <scope>NUCLEOTIDE SEQUENCE</scope>
    <source>
        <strain evidence="4">HN-11 Male</strain>
        <tissue evidence="4">Kidney and liver</tissue>
    </source>
</reference>
<gene>
    <name evidence="4" type="ORF">GDO78_021113</name>
</gene>
<evidence type="ECO:0000256" key="1">
    <source>
        <dbReference type="PROSITE-ProRule" id="PRU00371"/>
    </source>
</evidence>
<feature type="compositionally biased region" description="Low complexity" evidence="2">
    <location>
        <begin position="263"/>
        <end position="273"/>
    </location>
</feature>
<dbReference type="EMBL" id="WNTK01005943">
    <property type="protein sequence ID" value="KAG9463777.1"/>
    <property type="molecule type" value="Genomic_DNA"/>
</dbReference>
<evidence type="ECO:0000256" key="2">
    <source>
        <dbReference type="SAM" id="MobiDB-lite"/>
    </source>
</evidence>
<dbReference type="EMBL" id="WNTK01005943">
    <property type="protein sequence ID" value="KAG9463775.1"/>
    <property type="molecule type" value="Genomic_DNA"/>
</dbReference>
<feature type="compositionally biased region" description="Basic and acidic residues" evidence="2">
    <location>
        <begin position="133"/>
        <end position="145"/>
    </location>
</feature>
<feature type="region of interest" description="Disordered" evidence="2">
    <location>
        <begin position="235"/>
        <end position="280"/>
    </location>
</feature>
<comment type="subcellular location">
    <subcellularLocation>
        <location evidence="1">Nucleus</location>
    </subcellularLocation>
</comment>
<dbReference type="GO" id="GO:0005634">
    <property type="term" value="C:nucleus"/>
    <property type="evidence" value="ECO:0007669"/>
    <property type="project" value="UniProtKB-SubCell"/>
</dbReference>
<dbReference type="PROSITE" id="PS51031">
    <property type="entry name" value="BESS"/>
    <property type="match status" value="1"/>
</dbReference>
<feature type="compositionally biased region" description="Basic and acidic residues" evidence="2">
    <location>
        <begin position="1"/>
        <end position="12"/>
    </location>
</feature>
<keyword evidence="5" id="KW-1185">Reference proteome</keyword>
<organism evidence="4 5">
    <name type="scientific">Eleutherodactylus coqui</name>
    <name type="common">Puerto Rican coqui</name>
    <dbReference type="NCBI Taxonomy" id="57060"/>
    <lineage>
        <taxon>Eukaryota</taxon>
        <taxon>Metazoa</taxon>
        <taxon>Chordata</taxon>
        <taxon>Craniata</taxon>
        <taxon>Vertebrata</taxon>
        <taxon>Euteleostomi</taxon>
        <taxon>Amphibia</taxon>
        <taxon>Batrachia</taxon>
        <taxon>Anura</taxon>
        <taxon>Neobatrachia</taxon>
        <taxon>Hyloidea</taxon>
        <taxon>Eleutherodactylidae</taxon>
        <taxon>Eleutherodactylinae</taxon>
        <taxon>Eleutherodactylus</taxon>
        <taxon>Eleutherodactylus</taxon>
    </lineage>
</organism>
<evidence type="ECO:0000313" key="5">
    <source>
        <dbReference type="Proteomes" id="UP000770717"/>
    </source>
</evidence>
<dbReference type="EMBL" id="WNTK01005943">
    <property type="protein sequence ID" value="KAG9463776.1"/>
    <property type="molecule type" value="Genomic_DNA"/>
</dbReference>
<feature type="region of interest" description="Disordered" evidence="2">
    <location>
        <begin position="78"/>
        <end position="155"/>
    </location>
</feature>
<protein>
    <recommendedName>
        <fullName evidence="3">BESS domain-containing protein</fullName>
    </recommendedName>
</protein>
<dbReference type="Pfam" id="PF02944">
    <property type="entry name" value="BESS"/>
    <property type="match status" value="1"/>
</dbReference>
<proteinExistence type="predicted"/>
<feature type="domain" description="BESS" evidence="3">
    <location>
        <begin position="195"/>
        <end position="234"/>
    </location>
</feature>
<feature type="compositionally biased region" description="Polar residues" evidence="2">
    <location>
        <begin position="112"/>
        <end position="125"/>
    </location>
</feature>
<sequence length="295" mass="33863">MDHVQCTQEHHNGPTQEPQGDVPKNVEVEEEEVICVKIKEEEIPIDISPDPGDNIIIYRDLDIEGGNTSLNTWEKERSINTTKKRRQTRWGSRNIRDTDSESNHHEAELYESSESSQAGPSQFTFTVRPINPPRHDTGRITERGSKRSRKRKREEAEFMVSVLHRLNEMNEERSRHRKEMMSQQEIIMRQLRDDDDSDLLFLKSLLPLMKEMPTPKKMECWTAMMDVMARFLAPSSTTHPPSPAPGSFSHAPSPHVPPLEPWYGPSGYSSGPSHSQAPHSRRLIADLGKCQYYPT</sequence>
<feature type="region of interest" description="Disordered" evidence="2">
    <location>
        <begin position="1"/>
        <end position="26"/>
    </location>
</feature>
<dbReference type="InterPro" id="IPR004210">
    <property type="entry name" value="BESS_motif"/>
</dbReference>